<organism evidence="3 4">
    <name type="scientific">Duganella levis</name>
    <dbReference type="NCBI Taxonomy" id="2692169"/>
    <lineage>
        <taxon>Bacteria</taxon>
        <taxon>Pseudomonadati</taxon>
        <taxon>Pseudomonadota</taxon>
        <taxon>Betaproteobacteria</taxon>
        <taxon>Burkholderiales</taxon>
        <taxon>Oxalobacteraceae</taxon>
        <taxon>Telluria group</taxon>
        <taxon>Duganella</taxon>
    </lineage>
</organism>
<name>A0ABW9VZ81_9BURK</name>
<sequence length="490" mass="54674">MKLLLSVHLPLLPLEALRPRWSEPGSFAVVDQGDVISMSPSAAMEGVKVGMRSAGVAAVSPNTIVLERAQEREEVALDALATALMQFTPEVTFQPDFSVLLDVSASLTLFRGPHALCARVTASVEAMGLSAQLGVAPTAEAAWLLAQSYRMKGMILRRRVLSIASLHRRLDMLPCSLVPAAALFHDWLNDVGAKRLSALRRLPRAGLLRRTSKELLAALDRAYGEAPELHEWIQPPLTFSARLETFDRIEHADALLYGATSLILQLVGWLVALQQSVRTFVILMEHERGRAAVAPTPLEIALAEPAWHEHHLIRLLKERLAKVELERPVIALRLEVLHVEPMLPPNESLFPEPGGSPQDYTRLLELLTARLGAEHVLVPACVDDHRPEIYNCWVPATTKQPKSQIEGILGGRPFWLLPNPIKLLVRGERPVYISQLQILEGPERLEAGWWSDQIEARDYYVAQSTDASCYWIYRERIQGDVLWYLHGLFA</sequence>
<dbReference type="Pfam" id="PF00817">
    <property type="entry name" value="IMS"/>
    <property type="match status" value="1"/>
</dbReference>
<keyword evidence="1" id="KW-0227">DNA damage</keyword>
<dbReference type="InterPro" id="IPR001126">
    <property type="entry name" value="UmuC"/>
</dbReference>
<dbReference type="PANTHER" id="PTHR35369">
    <property type="entry name" value="BLR3025 PROTEIN-RELATED"/>
    <property type="match status" value="1"/>
</dbReference>
<evidence type="ECO:0000313" key="4">
    <source>
        <dbReference type="Proteomes" id="UP000642144"/>
    </source>
</evidence>
<comment type="caution">
    <text evidence="3">The sequence shown here is derived from an EMBL/GenBank/DDBJ whole genome shotgun (WGS) entry which is preliminary data.</text>
</comment>
<evidence type="ECO:0000313" key="3">
    <source>
        <dbReference type="EMBL" id="MYN26961.1"/>
    </source>
</evidence>
<dbReference type="Proteomes" id="UP000642144">
    <property type="component" value="Unassembled WGS sequence"/>
</dbReference>
<evidence type="ECO:0000259" key="2">
    <source>
        <dbReference type="Pfam" id="PF00817"/>
    </source>
</evidence>
<feature type="domain" description="UmuC" evidence="2">
    <location>
        <begin position="27"/>
        <end position="146"/>
    </location>
</feature>
<dbReference type="InterPro" id="IPR043502">
    <property type="entry name" value="DNA/RNA_pol_sf"/>
</dbReference>
<evidence type="ECO:0000256" key="1">
    <source>
        <dbReference type="ARBA" id="ARBA00022763"/>
    </source>
</evidence>
<dbReference type="CDD" id="cd03468">
    <property type="entry name" value="PolY_like"/>
    <property type="match status" value="1"/>
</dbReference>
<gene>
    <name evidence="3" type="ORF">GTP69_11125</name>
</gene>
<reference evidence="3 4" key="1">
    <citation type="submission" date="2019-12" db="EMBL/GenBank/DDBJ databases">
        <title>Novel species isolated from a subtropical stream in China.</title>
        <authorList>
            <person name="Lu H."/>
        </authorList>
    </citation>
    <scope>NUCLEOTIDE SEQUENCE [LARGE SCALE GENOMIC DNA]</scope>
    <source>
        <strain evidence="3 4">CY42W</strain>
    </source>
</reference>
<protein>
    <submittedName>
        <fullName evidence="3">DNA polymerase Y family protein</fullName>
    </submittedName>
</protein>
<dbReference type="PANTHER" id="PTHR35369:SF2">
    <property type="entry name" value="BLR3025 PROTEIN"/>
    <property type="match status" value="1"/>
</dbReference>
<proteinExistence type="predicted"/>
<dbReference type="InterPro" id="IPR050356">
    <property type="entry name" value="SulA_CellDiv_inhibitor"/>
</dbReference>
<keyword evidence="4" id="KW-1185">Reference proteome</keyword>
<dbReference type="SUPFAM" id="SSF56672">
    <property type="entry name" value="DNA/RNA polymerases"/>
    <property type="match status" value="1"/>
</dbReference>
<dbReference type="RefSeq" id="WP_161054965.1">
    <property type="nucleotide sequence ID" value="NZ_WWCT01000007.1"/>
</dbReference>
<dbReference type="EMBL" id="WWCT01000007">
    <property type="protein sequence ID" value="MYN26961.1"/>
    <property type="molecule type" value="Genomic_DNA"/>
</dbReference>
<accession>A0ABW9VZ81</accession>